<feature type="compositionally biased region" description="Low complexity" evidence="2">
    <location>
        <begin position="279"/>
        <end position="300"/>
    </location>
</feature>
<keyword evidence="5" id="KW-1185">Reference proteome</keyword>
<feature type="compositionally biased region" description="Basic and acidic residues" evidence="2">
    <location>
        <begin position="606"/>
        <end position="624"/>
    </location>
</feature>
<feature type="compositionally biased region" description="Polar residues" evidence="2">
    <location>
        <begin position="251"/>
        <end position="264"/>
    </location>
</feature>
<evidence type="ECO:0000256" key="1">
    <source>
        <dbReference type="SAM" id="Coils"/>
    </source>
</evidence>
<feature type="region of interest" description="Disordered" evidence="2">
    <location>
        <begin position="561"/>
        <end position="581"/>
    </location>
</feature>
<accession>A0AAW1FZZ0</accession>
<evidence type="ECO:0000256" key="2">
    <source>
        <dbReference type="SAM" id="MobiDB-lite"/>
    </source>
</evidence>
<dbReference type="PANTHER" id="PTHR17271:SF14">
    <property type="entry name" value="TRIO AND F-ACTIN-BINDING PROTEIN-LIKE ISOFORM X1"/>
    <property type="match status" value="1"/>
</dbReference>
<feature type="compositionally biased region" description="Low complexity" evidence="2">
    <location>
        <begin position="793"/>
        <end position="803"/>
    </location>
</feature>
<feature type="region of interest" description="Disordered" evidence="2">
    <location>
        <begin position="246"/>
        <end position="518"/>
    </location>
</feature>
<feature type="region of interest" description="Disordered" evidence="2">
    <location>
        <begin position="755"/>
        <end position="843"/>
    </location>
</feature>
<feature type="compositionally biased region" description="Basic and acidic residues" evidence="2">
    <location>
        <begin position="817"/>
        <end position="843"/>
    </location>
</feature>
<comment type="caution">
    <text evidence="4">The sequence shown here is derived from an EMBL/GenBank/DDBJ whole genome shotgun (WGS) entry which is preliminary data.</text>
</comment>
<dbReference type="GO" id="GO:0051015">
    <property type="term" value="F:actin filament binding"/>
    <property type="evidence" value="ECO:0007669"/>
    <property type="project" value="TreeGrafter"/>
</dbReference>
<feature type="domain" description="PH" evidence="3">
    <location>
        <begin position="659"/>
        <end position="755"/>
    </location>
</feature>
<dbReference type="InterPro" id="IPR011993">
    <property type="entry name" value="PH-like_dom_sf"/>
</dbReference>
<name>A0AAW1FZZ0_ZOAVI</name>
<dbReference type="InterPro" id="IPR052223">
    <property type="entry name" value="Actin_Cytoskeleton_Reg"/>
</dbReference>
<dbReference type="Proteomes" id="UP001488805">
    <property type="component" value="Unassembled WGS sequence"/>
</dbReference>
<dbReference type="PANTHER" id="PTHR17271">
    <property type="entry name" value="PLECKSTRIN HOMOLOGY PH DOMAIN-CONTAINING PROTEIN"/>
    <property type="match status" value="1"/>
</dbReference>
<feature type="coiled-coil region" evidence="1">
    <location>
        <begin position="1005"/>
        <end position="1051"/>
    </location>
</feature>
<feature type="compositionally biased region" description="Basic and acidic residues" evidence="2">
    <location>
        <begin position="365"/>
        <end position="374"/>
    </location>
</feature>
<feature type="region of interest" description="Disordered" evidence="2">
    <location>
        <begin position="910"/>
        <end position="939"/>
    </location>
</feature>
<reference evidence="4 5" key="1">
    <citation type="journal article" date="2024" name="Genome Biol. Evol.">
        <title>Chromosome-level genome assembly of the viviparous eelpout Zoarces viviparus.</title>
        <authorList>
            <person name="Fuhrmann N."/>
            <person name="Brasseur M.V."/>
            <person name="Bakowski C.E."/>
            <person name="Podsiadlowski L."/>
            <person name="Prost S."/>
            <person name="Krehenwinkel H."/>
            <person name="Mayer C."/>
        </authorList>
    </citation>
    <scope>NUCLEOTIDE SEQUENCE [LARGE SCALE GENOMIC DNA]</scope>
    <source>
        <strain evidence="4">NO-MEL_2022_Ind0_liver</strain>
    </source>
</reference>
<feature type="compositionally biased region" description="Low complexity" evidence="2">
    <location>
        <begin position="453"/>
        <end position="479"/>
    </location>
</feature>
<evidence type="ECO:0000313" key="4">
    <source>
        <dbReference type="EMBL" id="KAK9540088.1"/>
    </source>
</evidence>
<feature type="compositionally biased region" description="Polar residues" evidence="2">
    <location>
        <begin position="322"/>
        <end position="332"/>
    </location>
</feature>
<feature type="region of interest" description="Disordered" evidence="2">
    <location>
        <begin position="606"/>
        <end position="664"/>
    </location>
</feature>
<dbReference type="Pfam" id="PF00169">
    <property type="entry name" value="PH"/>
    <property type="match status" value="1"/>
</dbReference>
<feature type="region of interest" description="Disordered" evidence="2">
    <location>
        <begin position="103"/>
        <end position="179"/>
    </location>
</feature>
<feature type="compositionally biased region" description="Polar residues" evidence="2">
    <location>
        <begin position="925"/>
        <end position="939"/>
    </location>
</feature>
<dbReference type="InterPro" id="IPR001849">
    <property type="entry name" value="PH_domain"/>
</dbReference>
<evidence type="ECO:0000313" key="5">
    <source>
        <dbReference type="Proteomes" id="UP001488805"/>
    </source>
</evidence>
<organism evidence="4 5">
    <name type="scientific">Zoarces viviparus</name>
    <name type="common">Viviparous eelpout</name>
    <name type="synonym">Blennius viviparus</name>
    <dbReference type="NCBI Taxonomy" id="48416"/>
    <lineage>
        <taxon>Eukaryota</taxon>
        <taxon>Metazoa</taxon>
        <taxon>Chordata</taxon>
        <taxon>Craniata</taxon>
        <taxon>Vertebrata</taxon>
        <taxon>Euteleostomi</taxon>
        <taxon>Actinopterygii</taxon>
        <taxon>Neopterygii</taxon>
        <taxon>Teleostei</taxon>
        <taxon>Neoteleostei</taxon>
        <taxon>Acanthomorphata</taxon>
        <taxon>Eupercaria</taxon>
        <taxon>Perciformes</taxon>
        <taxon>Cottioidei</taxon>
        <taxon>Zoarcales</taxon>
        <taxon>Zoarcidae</taxon>
        <taxon>Zoarcinae</taxon>
        <taxon>Zoarces</taxon>
    </lineage>
</organism>
<evidence type="ECO:0000259" key="3">
    <source>
        <dbReference type="PROSITE" id="PS50003"/>
    </source>
</evidence>
<dbReference type="PROSITE" id="PS50003">
    <property type="entry name" value="PH_DOMAIN"/>
    <property type="match status" value="1"/>
</dbReference>
<dbReference type="AlphaFoldDB" id="A0AAW1FZZ0"/>
<feature type="compositionally biased region" description="Basic and acidic residues" evidence="2">
    <location>
        <begin position="109"/>
        <end position="179"/>
    </location>
</feature>
<dbReference type="GO" id="GO:1900026">
    <property type="term" value="P:positive regulation of substrate adhesion-dependent cell spreading"/>
    <property type="evidence" value="ECO:0007669"/>
    <property type="project" value="TreeGrafter"/>
</dbReference>
<gene>
    <name evidence="4" type="ORF">VZT92_002558</name>
</gene>
<dbReference type="SMART" id="SM00233">
    <property type="entry name" value="PH"/>
    <property type="match status" value="1"/>
</dbReference>
<protein>
    <recommendedName>
        <fullName evidence="3">PH domain-containing protein</fullName>
    </recommendedName>
</protein>
<feature type="region of interest" description="Disordered" evidence="2">
    <location>
        <begin position="45"/>
        <end position="68"/>
    </location>
</feature>
<dbReference type="Gene3D" id="2.30.29.30">
    <property type="entry name" value="Pleckstrin-homology domain (PH domain)/Phosphotyrosine-binding domain (PTB)"/>
    <property type="match status" value="1"/>
</dbReference>
<feature type="compositionally biased region" description="Basic and acidic residues" evidence="2">
    <location>
        <begin position="47"/>
        <end position="59"/>
    </location>
</feature>
<feature type="compositionally biased region" description="Polar residues" evidence="2">
    <location>
        <begin position="377"/>
        <end position="440"/>
    </location>
</feature>
<dbReference type="GO" id="GO:0015629">
    <property type="term" value="C:actin cytoskeleton"/>
    <property type="evidence" value="ECO:0007669"/>
    <property type="project" value="TreeGrafter"/>
</dbReference>
<feature type="compositionally biased region" description="Basic residues" evidence="2">
    <location>
        <begin position="301"/>
        <end position="316"/>
    </location>
</feature>
<sequence length="1234" mass="139188">MAPPGEDHYCRQFQPNTFDPTRCGSCLRLDHMHLSHNIITAAAQQDGSREWDTDEDPRALSEVTTSASSDDVSGGWTYEWSLVHSLSPELELNICDPDIQASAPNQWDCPERTRSLSSEGHHVAQRDMTRLDPSKAECSWMDERRGRDRSHRTSESRGDREQESGYFSPDRRGDGERQMEEVNKRSYRYYERGHPLPSNYVADPKACVPYRNVNLGTPSQRRNPETYMQEIWRSESPERYTYHSNFRRGADSQNNSPTRHSSVSPDRYKFTESPVGTQRKSSSSRSQARSHGSSPLPSRGLSRHTSSRSSPSRRRGSVASRTASPSRATPSHRQADSFHLQNGEYDAQRRCSRDLRSPSQASNKHSLDSEKLYRNLESISRRGSSAIQQHSNEGSQASPRVRTAINSSANTRTCNSSANTRTRNSREVSPSRNSYSTHSHTPQPQPQSRDSRPSPTQGSWQGSSHSLLSLPPSRGSSSRRGADSQMLGGSLSHVAITETDKGHEGNNQVSGDRSRSNMRRGMEALLISEPKKAAVETEEVGMTMDDYIVLAGIPTIQLEYEEESPGMRRRNQSPSPCRDNRLRAYRYQDEIDIHSSRLECDERGRVRERGRDRREKCRDSENGRSSRRHSAASIHSQSSDNQSGRHRSSKVKERAPPERPQTQGWMSILDEHGKGRKHWFVLGDTTLRYYRDADAEESDALDGEINLTSCENVSDCDVEKNYGLQIQTKRAVFTLSVMTSRIRRNWVKLLKQAIQNKAHQSDTGSEKENPLSRRPSSCQPPARFTCKDSGYEATTSTSSATAANPHQADHHHHHHHDQTVDRDLDLSPSSQREEGEGWDHEQAKRLEERNKWFEEGVSFSEMGSRWDSMELKRGSVPVPITETMDSDVSRKWVEFETLSFREMSAQSLIGAQTCESSTEEAEQPATGSQTDASNPSMNGAQTIQTNKAEALQKEALSLRNQVESIKRERASMGVEVDSPCGPGAPCRARLGAMEVAHRKALLELQEMHAREIGELQEQRDRMLQEESRAAAEAVELLRAAHREELEKARRLAGGAAHADASHRGHMPQADVSHGELDALSDRYSQKCLELRRTEQSGRGREAELDLKERELEQLRRENQELKAKLAEEISRMRYFITGQRSDTASLGTAERTASELETLLRAKDNEVQYLKKEISCLQNEVQSLTKEKAAAYERYKEAYVDLSDARGRSQLETGSLNEHLRLANAALQEGARQT</sequence>
<feature type="coiled-coil region" evidence="1">
    <location>
        <begin position="1097"/>
        <end position="1194"/>
    </location>
</feature>
<dbReference type="SUPFAM" id="SSF50729">
    <property type="entry name" value="PH domain-like"/>
    <property type="match status" value="1"/>
</dbReference>
<feature type="compositionally biased region" description="Basic and acidic residues" evidence="2">
    <location>
        <begin position="346"/>
        <end position="356"/>
    </location>
</feature>
<proteinExistence type="predicted"/>
<keyword evidence="1" id="KW-0175">Coiled coil</keyword>
<dbReference type="EMBL" id="JBCEZU010000013">
    <property type="protein sequence ID" value="KAK9540088.1"/>
    <property type="molecule type" value="Genomic_DNA"/>
</dbReference>